<gene>
    <name evidence="8" type="ORF">PGQ11_015204</name>
</gene>
<dbReference type="InterPro" id="IPR001128">
    <property type="entry name" value="Cyt_P450"/>
</dbReference>
<reference evidence="8 9" key="1">
    <citation type="journal article" date="2024" name="IMA Fungus">
        <title>Apiospora arundinis, a panoply of carbohydrate-active enzymes and secondary metabolites.</title>
        <authorList>
            <person name="Sorensen T."/>
            <person name="Petersen C."/>
            <person name="Muurmann A.T."/>
            <person name="Christiansen J.V."/>
            <person name="Brundto M.L."/>
            <person name="Overgaard C.K."/>
            <person name="Boysen A.T."/>
            <person name="Wollenberg R.D."/>
            <person name="Larsen T.O."/>
            <person name="Sorensen J.L."/>
            <person name="Nielsen K.L."/>
            <person name="Sondergaard T.E."/>
        </authorList>
    </citation>
    <scope>NUCLEOTIDE SEQUENCE [LARGE SCALE GENOMIC DNA]</scope>
    <source>
        <strain evidence="8 9">AAU 773</strain>
    </source>
</reference>
<keyword evidence="7" id="KW-0503">Monooxygenase</keyword>
<dbReference type="InterPro" id="IPR002401">
    <property type="entry name" value="Cyt_P450_E_grp-I"/>
</dbReference>
<proteinExistence type="inferred from homology"/>
<dbReference type="Pfam" id="PF00067">
    <property type="entry name" value="p450"/>
    <property type="match status" value="1"/>
</dbReference>
<comment type="cofactor">
    <cofactor evidence="1">
        <name>heme</name>
        <dbReference type="ChEBI" id="CHEBI:30413"/>
    </cofactor>
</comment>
<keyword evidence="5" id="KW-0560">Oxidoreductase</keyword>
<evidence type="ECO:0000313" key="8">
    <source>
        <dbReference type="EMBL" id="KAK8848724.1"/>
    </source>
</evidence>
<dbReference type="PRINTS" id="PR00385">
    <property type="entry name" value="P450"/>
</dbReference>
<dbReference type="CDD" id="cd11058">
    <property type="entry name" value="CYP60B-like"/>
    <property type="match status" value="1"/>
</dbReference>
<name>A0ABR2HLF0_9PEZI</name>
<dbReference type="EMBL" id="JAPCWZ010000010">
    <property type="protein sequence ID" value="KAK8848724.1"/>
    <property type="molecule type" value="Genomic_DNA"/>
</dbReference>
<dbReference type="InterPro" id="IPR050121">
    <property type="entry name" value="Cytochrome_P450_monoxygenase"/>
</dbReference>
<dbReference type="PANTHER" id="PTHR24305">
    <property type="entry name" value="CYTOCHROME P450"/>
    <property type="match status" value="1"/>
</dbReference>
<protein>
    <submittedName>
        <fullName evidence="8">Cytochrome P450</fullName>
    </submittedName>
</protein>
<evidence type="ECO:0000256" key="7">
    <source>
        <dbReference type="ARBA" id="ARBA00023033"/>
    </source>
</evidence>
<comment type="similarity">
    <text evidence="2">Belongs to the cytochrome P450 family.</text>
</comment>
<comment type="caution">
    <text evidence="8">The sequence shown here is derived from an EMBL/GenBank/DDBJ whole genome shotgun (WGS) entry which is preliminary data.</text>
</comment>
<evidence type="ECO:0000256" key="2">
    <source>
        <dbReference type="ARBA" id="ARBA00010617"/>
    </source>
</evidence>
<dbReference type="PANTHER" id="PTHR24305:SF230">
    <property type="entry name" value="P450, PUTATIVE (EUROFUNG)-RELATED"/>
    <property type="match status" value="1"/>
</dbReference>
<dbReference type="Gene3D" id="1.10.630.10">
    <property type="entry name" value="Cytochrome P450"/>
    <property type="match status" value="1"/>
</dbReference>
<keyword evidence="9" id="KW-1185">Reference proteome</keyword>
<evidence type="ECO:0000256" key="3">
    <source>
        <dbReference type="ARBA" id="ARBA00022617"/>
    </source>
</evidence>
<evidence type="ECO:0000256" key="1">
    <source>
        <dbReference type="ARBA" id="ARBA00001971"/>
    </source>
</evidence>
<organism evidence="8 9">
    <name type="scientific">Apiospora arundinis</name>
    <dbReference type="NCBI Taxonomy" id="335852"/>
    <lineage>
        <taxon>Eukaryota</taxon>
        <taxon>Fungi</taxon>
        <taxon>Dikarya</taxon>
        <taxon>Ascomycota</taxon>
        <taxon>Pezizomycotina</taxon>
        <taxon>Sordariomycetes</taxon>
        <taxon>Xylariomycetidae</taxon>
        <taxon>Amphisphaeriales</taxon>
        <taxon>Apiosporaceae</taxon>
        <taxon>Apiospora</taxon>
    </lineage>
</organism>
<keyword evidence="6" id="KW-0408">Iron</keyword>
<dbReference type="Proteomes" id="UP001390339">
    <property type="component" value="Unassembled WGS sequence"/>
</dbReference>
<accession>A0ABR2HLF0</accession>
<dbReference type="SUPFAM" id="SSF48264">
    <property type="entry name" value="Cytochrome P450"/>
    <property type="match status" value="1"/>
</dbReference>
<keyword evidence="4" id="KW-0479">Metal-binding</keyword>
<sequence length="501" mass="56425">MSFFLLDTKSIGAARLAALALAALFVYVVAKVVYNLFFHPLRKFPGPLLNRATVFRSTIEMVSGRMPFHVAALHDRYGDVVRIAPNELAFASAEAWRDIYGVRNGRELPKAPDFYFPSDNIPTSIMNAPSREEHNKLRKAIAPSFSDGAMRKQEPVISGYVDLLIQRLRENCDNGKAELDMKDWYTFATFDILGKLAFSQDFGCLAASEYHPWVKLISSLANESAQIAVFMHLGLKWFVNWVSRQPSILKARAEHIKHVKEKLEARIALGSQPDIMEGWLKEKEKWNLSEDQWLLNTSQLIVAGSETTATLLCGVTYLLLTNPAALAKATEEVRTTFKSDKDITLLSVMNLPYLLACLNEALRRYPSIVGGLPRQTPAGGSTIAGKYVAEGTAVAVWQYPAYHREENFKKPYEYHPERFLGAPEFAGDQLDVLQPFAVGPRDCIGRNLAYAEMRLIMARVLYNFDLGLAEKSQGWMDKQEAYSLWLKPSLWIKMTPRVFSG</sequence>
<evidence type="ECO:0000256" key="4">
    <source>
        <dbReference type="ARBA" id="ARBA00022723"/>
    </source>
</evidence>
<keyword evidence="3" id="KW-0349">Heme</keyword>
<evidence type="ECO:0000256" key="5">
    <source>
        <dbReference type="ARBA" id="ARBA00023002"/>
    </source>
</evidence>
<evidence type="ECO:0000256" key="6">
    <source>
        <dbReference type="ARBA" id="ARBA00023004"/>
    </source>
</evidence>
<evidence type="ECO:0000313" key="9">
    <source>
        <dbReference type="Proteomes" id="UP001390339"/>
    </source>
</evidence>
<dbReference type="PRINTS" id="PR00463">
    <property type="entry name" value="EP450I"/>
</dbReference>
<dbReference type="InterPro" id="IPR036396">
    <property type="entry name" value="Cyt_P450_sf"/>
</dbReference>